<protein>
    <recommendedName>
        <fullName evidence="3">SHSP domain-containing protein</fullName>
    </recommendedName>
</protein>
<evidence type="ECO:0000313" key="4">
    <source>
        <dbReference type="EMBL" id="EST06025.1"/>
    </source>
</evidence>
<accession>V5ELT4</accession>
<keyword evidence="5" id="KW-1185">Reference proteome</keyword>
<dbReference type="Proteomes" id="UP000019377">
    <property type="component" value="Unassembled WGS sequence"/>
</dbReference>
<dbReference type="AlphaFoldDB" id="V5ELT4"/>
<gene>
    <name evidence="4" type="ORF">PSEUBRA_SCAF3g03553</name>
</gene>
<dbReference type="EMBL" id="KI545873">
    <property type="protein sequence ID" value="EST06025.1"/>
    <property type="molecule type" value="Genomic_DNA"/>
</dbReference>
<proteinExistence type="inferred from homology"/>
<feature type="compositionally biased region" description="Basic and acidic residues" evidence="2">
    <location>
        <begin position="67"/>
        <end position="84"/>
    </location>
</feature>
<dbReference type="InterPro" id="IPR008978">
    <property type="entry name" value="HSP20-like_chaperone"/>
</dbReference>
<dbReference type="GeneID" id="27420168"/>
<evidence type="ECO:0000256" key="1">
    <source>
        <dbReference type="PROSITE-ProRule" id="PRU00285"/>
    </source>
</evidence>
<sequence length="268" mass="28543">MTPGLSQSTAEDDLGERDTWPTSRMGPYGRYGPSSSSSSGPSTPETAPSPENGPTPKSKLTAAALEEQDRTPLRIIKTSDHADSVAEDESTSATTTARRPSLNDEAAPAFNKARSEADAGDSPQIVENDDDGLQYPTSRQRTSSCSISTPISPSCMPFFGKRSAPAGASIAMATERSKYVVLVSLPGFSLNCITLATKRNAHDSTLHVVADKWDAEGGGHFERRVHFSEKDCDLANVKAEFDGNTLRVTLPRKSKAGNLSSSSSSVRF</sequence>
<dbReference type="InterPro" id="IPR002068">
    <property type="entry name" value="A-crystallin/Hsp20_dom"/>
</dbReference>
<feature type="domain" description="SHSP" evidence="3">
    <location>
        <begin position="161"/>
        <end position="267"/>
    </location>
</feature>
<comment type="similarity">
    <text evidence="1">Belongs to the small heat shock protein (HSP20) family.</text>
</comment>
<dbReference type="eggNOG" id="ENOG502SCD9">
    <property type="taxonomic scope" value="Eukaryota"/>
</dbReference>
<dbReference type="Gene3D" id="2.60.40.790">
    <property type="match status" value="1"/>
</dbReference>
<evidence type="ECO:0000259" key="3">
    <source>
        <dbReference type="PROSITE" id="PS01031"/>
    </source>
</evidence>
<evidence type="ECO:0000256" key="2">
    <source>
        <dbReference type="SAM" id="MobiDB-lite"/>
    </source>
</evidence>
<dbReference type="SUPFAM" id="SSF49764">
    <property type="entry name" value="HSP20-like chaperones"/>
    <property type="match status" value="1"/>
</dbReference>
<name>V5ELT4_KALBG</name>
<organism evidence="4 5">
    <name type="scientific">Kalmanozyma brasiliensis (strain GHG001)</name>
    <name type="common">Yeast</name>
    <name type="synonym">Pseudozyma brasiliensis</name>
    <dbReference type="NCBI Taxonomy" id="1365824"/>
    <lineage>
        <taxon>Eukaryota</taxon>
        <taxon>Fungi</taxon>
        <taxon>Dikarya</taxon>
        <taxon>Basidiomycota</taxon>
        <taxon>Ustilaginomycotina</taxon>
        <taxon>Ustilaginomycetes</taxon>
        <taxon>Ustilaginales</taxon>
        <taxon>Ustilaginaceae</taxon>
        <taxon>Kalmanozyma</taxon>
    </lineage>
</organism>
<dbReference type="CDD" id="cd00298">
    <property type="entry name" value="ACD_sHsps_p23-like"/>
    <property type="match status" value="1"/>
</dbReference>
<reference evidence="5" key="1">
    <citation type="journal article" date="2013" name="Genome Announc.">
        <title>Draft genome sequence of Pseudozyma brasiliensis sp. nov. strain GHG001, a high producer of endo-1,4-xylanase isolated from an insect pest of sugarcane.</title>
        <authorList>
            <person name="Oliveira J.V.D.C."/>
            <person name="dos Santos R.A.C."/>
            <person name="Borges T.A."/>
            <person name="Riano-Pachon D.M."/>
            <person name="Goldman G.H."/>
        </authorList>
    </citation>
    <scope>NUCLEOTIDE SEQUENCE [LARGE SCALE GENOMIC DNA]</scope>
    <source>
        <strain evidence="5">GHG001</strain>
    </source>
</reference>
<dbReference type="HOGENOM" id="CLU_1038713_0_0_1"/>
<dbReference type="PROSITE" id="PS01031">
    <property type="entry name" value="SHSP"/>
    <property type="match status" value="1"/>
</dbReference>
<evidence type="ECO:0000313" key="5">
    <source>
        <dbReference type="Proteomes" id="UP000019377"/>
    </source>
</evidence>
<dbReference type="OrthoDB" id="1431247at2759"/>
<feature type="region of interest" description="Disordered" evidence="2">
    <location>
        <begin position="1"/>
        <end position="146"/>
    </location>
</feature>
<feature type="compositionally biased region" description="Low complexity" evidence="2">
    <location>
        <begin position="32"/>
        <end position="50"/>
    </location>
</feature>